<evidence type="ECO:0000256" key="1">
    <source>
        <dbReference type="SAM" id="MobiDB-lite"/>
    </source>
</evidence>
<gene>
    <name evidence="3" type="ORF">M404DRAFT_9562</name>
</gene>
<dbReference type="HOGENOM" id="CLU_057377_0_0_1"/>
<dbReference type="PANTHER" id="PTHR22093:SF0">
    <property type="entry name" value="LEUKOCYTE RECEPTOR CLUSTER MEMBER 1"/>
    <property type="match status" value="1"/>
</dbReference>
<feature type="domain" description="CBF1-interacting co-repressor CIR N-terminal" evidence="2">
    <location>
        <begin position="11"/>
        <end position="47"/>
    </location>
</feature>
<dbReference type="PANTHER" id="PTHR22093">
    <property type="entry name" value="LEUKOCYTE RECEPTOR CLUSTER LRC MEMBER 1"/>
    <property type="match status" value="1"/>
</dbReference>
<feature type="region of interest" description="Disordered" evidence="1">
    <location>
        <begin position="111"/>
        <end position="156"/>
    </location>
</feature>
<feature type="compositionally biased region" description="Basic and acidic residues" evidence="1">
    <location>
        <begin position="220"/>
        <end position="234"/>
    </location>
</feature>
<proteinExistence type="predicted"/>
<accession>A0A0C3J2J4</accession>
<dbReference type="OrthoDB" id="2159131at2759"/>
<dbReference type="InterPro" id="IPR039875">
    <property type="entry name" value="LENG1-like"/>
</dbReference>
<keyword evidence="4" id="KW-1185">Reference proteome</keyword>
<feature type="compositionally biased region" description="Pro residues" evidence="1">
    <location>
        <begin position="203"/>
        <end position="217"/>
    </location>
</feature>
<feature type="region of interest" description="Disordered" evidence="1">
    <location>
        <begin position="1"/>
        <end position="43"/>
    </location>
</feature>
<dbReference type="EMBL" id="KN831977">
    <property type="protein sequence ID" value="KIO03293.1"/>
    <property type="molecule type" value="Genomic_DNA"/>
</dbReference>
<protein>
    <recommendedName>
        <fullName evidence="2">CBF1-interacting co-repressor CIR N-terminal domain-containing protein</fullName>
    </recommendedName>
</protein>
<dbReference type="InParanoid" id="A0A0C3J2J4"/>
<feature type="region of interest" description="Disordered" evidence="1">
    <location>
        <begin position="175"/>
        <end position="286"/>
    </location>
</feature>
<evidence type="ECO:0000313" key="4">
    <source>
        <dbReference type="Proteomes" id="UP000054217"/>
    </source>
</evidence>
<evidence type="ECO:0000259" key="2">
    <source>
        <dbReference type="SMART" id="SM01083"/>
    </source>
</evidence>
<feature type="compositionally biased region" description="Basic residues" evidence="1">
    <location>
        <begin position="1"/>
        <end position="14"/>
    </location>
</feature>
<dbReference type="AlphaFoldDB" id="A0A0C3J2J4"/>
<dbReference type="InterPro" id="IPR019339">
    <property type="entry name" value="CIR_N_dom"/>
</dbReference>
<feature type="compositionally biased region" description="Basic and acidic residues" evidence="1">
    <location>
        <begin position="266"/>
        <end position="279"/>
    </location>
</feature>
<evidence type="ECO:0000313" key="3">
    <source>
        <dbReference type="EMBL" id="KIO03293.1"/>
    </source>
</evidence>
<dbReference type="Proteomes" id="UP000054217">
    <property type="component" value="Unassembled WGS sequence"/>
</dbReference>
<feature type="compositionally biased region" description="Basic and acidic residues" evidence="1">
    <location>
        <begin position="136"/>
        <end position="146"/>
    </location>
</feature>
<dbReference type="SMART" id="SM01083">
    <property type="entry name" value="Cir_N"/>
    <property type="match status" value="1"/>
</dbReference>
<reference evidence="4" key="2">
    <citation type="submission" date="2015-01" db="EMBL/GenBank/DDBJ databases">
        <title>Evolutionary Origins and Diversification of the Mycorrhizal Mutualists.</title>
        <authorList>
            <consortium name="DOE Joint Genome Institute"/>
            <consortium name="Mycorrhizal Genomics Consortium"/>
            <person name="Kohler A."/>
            <person name="Kuo A."/>
            <person name="Nagy L.G."/>
            <person name="Floudas D."/>
            <person name="Copeland A."/>
            <person name="Barry K.W."/>
            <person name="Cichocki N."/>
            <person name="Veneault-Fourrey C."/>
            <person name="LaButti K."/>
            <person name="Lindquist E.A."/>
            <person name="Lipzen A."/>
            <person name="Lundell T."/>
            <person name="Morin E."/>
            <person name="Murat C."/>
            <person name="Riley R."/>
            <person name="Ohm R."/>
            <person name="Sun H."/>
            <person name="Tunlid A."/>
            <person name="Henrissat B."/>
            <person name="Grigoriev I.V."/>
            <person name="Hibbett D.S."/>
            <person name="Martin F."/>
        </authorList>
    </citation>
    <scope>NUCLEOTIDE SEQUENCE [LARGE SCALE GENOMIC DNA]</scope>
    <source>
        <strain evidence="4">Marx 270</strain>
    </source>
</reference>
<feature type="compositionally biased region" description="Polar residues" evidence="1">
    <location>
        <begin position="175"/>
        <end position="189"/>
    </location>
</feature>
<reference evidence="3 4" key="1">
    <citation type="submission" date="2014-04" db="EMBL/GenBank/DDBJ databases">
        <authorList>
            <consortium name="DOE Joint Genome Institute"/>
            <person name="Kuo A."/>
            <person name="Kohler A."/>
            <person name="Costa M.D."/>
            <person name="Nagy L.G."/>
            <person name="Floudas D."/>
            <person name="Copeland A."/>
            <person name="Barry K.W."/>
            <person name="Cichocki N."/>
            <person name="Veneault-Fourrey C."/>
            <person name="LaButti K."/>
            <person name="Lindquist E.A."/>
            <person name="Lipzen A."/>
            <person name="Lundell T."/>
            <person name="Morin E."/>
            <person name="Murat C."/>
            <person name="Sun H."/>
            <person name="Tunlid A."/>
            <person name="Henrissat B."/>
            <person name="Grigoriev I.V."/>
            <person name="Hibbett D.S."/>
            <person name="Martin F."/>
            <person name="Nordberg H.P."/>
            <person name="Cantor M.N."/>
            <person name="Hua S.X."/>
        </authorList>
    </citation>
    <scope>NUCLEOTIDE SEQUENCE [LARGE SCALE GENOMIC DNA]</scope>
    <source>
        <strain evidence="3 4">Marx 270</strain>
    </source>
</reference>
<dbReference type="STRING" id="870435.A0A0C3J2J4"/>
<feature type="compositionally biased region" description="Basic and acidic residues" evidence="1">
    <location>
        <begin position="15"/>
        <end position="43"/>
    </location>
</feature>
<name>A0A0C3J2J4_PISTI</name>
<sequence>MGKLNIAHHKSYHPYRRDNIERVRKDEEEAARQEAEKESKMAVADAEARLGVLRERAGLGAAGEKGKGKAVDGGTNALTSATGTGIGTGKHINLFEDLEQQELIISARANKKTTQSELEKGVPLAPSAKDLNPWYADKRASKRTEAENENDQDEKRMRDMAFKTINDPLTAITQQLAARSSSSNDTHSLPPNNRSRNKRFPRNPNPPPPPAPQPKPLDPTSERLRRESAERERALALIRKKKQEMAGSETPSTVHGGMDGGYGDVFNRREVDEAHAQRDRWRKRHW</sequence>
<organism evidence="3 4">
    <name type="scientific">Pisolithus tinctorius Marx 270</name>
    <dbReference type="NCBI Taxonomy" id="870435"/>
    <lineage>
        <taxon>Eukaryota</taxon>
        <taxon>Fungi</taxon>
        <taxon>Dikarya</taxon>
        <taxon>Basidiomycota</taxon>
        <taxon>Agaricomycotina</taxon>
        <taxon>Agaricomycetes</taxon>
        <taxon>Agaricomycetidae</taxon>
        <taxon>Boletales</taxon>
        <taxon>Sclerodermatineae</taxon>
        <taxon>Pisolithaceae</taxon>
        <taxon>Pisolithus</taxon>
    </lineage>
</organism>